<feature type="transmembrane region" description="Helical" evidence="1">
    <location>
        <begin position="12"/>
        <end position="33"/>
    </location>
</feature>
<feature type="transmembrane region" description="Helical" evidence="1">
    <location>
        <begin position="53"/>
        <end position="77"/>
    </location>
</feature>
<dbReference type="OrthoDB" id="5123773at2"/>
<evidence type="ECO:0000313" key="3">
    <source>
        <dbReference type="Proteomes" id="UP000272503"/>
    </source>
</evidence>
<keyword evidence="1" id="KW-0472">Membrane</keyword>
<name>A0A3L6ZZH3_9MICO</name>
<keyword evidence="1" id="KW-0812">Transmembrane</keyword>
<accession>A0A3L6ZZH3</accession>
<dbReference type="AlphaFoldDB" id="A0A3L6ZZH3"/>
<feature type="transmembrane region" description="Helical" evidence="1">
    <location>
        <begin position="98"/>
        <end position="124"/>
    </location>
</feature>
<reference evidence="2 3" key="1">
    <citation type="submission" date="2018-10" db="EMBL/GenBank/DDBJ databases">
        <authorList>
            <person name="Li J."/>
        </authorList>
    </citation>
    <scope>NUCLEOTIDE SEQUENCE [LARGE SCALE GENOMIC DNA]</scope>
    <source>
        <strain evidence="2 3">IF 016277</strain>
    </source>
</reference>
<protein>
    <submittedName>
        <fullName evidence="2">Uncharacterized protein</fullName>
    </submittedName>
</protein>
<comment type="caution">
    <text evidence="2">The sequence shown here is derived from an EMBL/GenBank/DDBJ whole genome shotgun (WGS) entry which is preliminary data.</text>
</comment>
<keyword evidence="3" id="KW-1185">Reference proteome</keyword>
<evidence type="ECO:0000313" key="2">
    <source>
        <dbReference type="EMBL" id="RLP73349.1"/>
    </source>
</evidence>
<keyword evidence="1" id="KW-1133">Transmembrane helix</keyword>
<gene>
    <name evidence="2" type="ORF">D9V32_14700</name>
</gene>
<dbReference type="RefSeq" id="WP_121649672.1">
    <property type="nucleotide sequence ID" value="NZ_RCUX01000014.1"/>
</dbReference>
<evidence type="ECO:0000256" key="1">
    <source>
        <dbReference type="SAM" id="Phobius"/>
    </source>
</evidence>
<feature type="transmembrane region" description="Helical" evidence="1">
    <location>
        <begin position="159"/>
        <end position="183"/>
    </location>
</feature>
<dbReference type="EMBL" id="RCUX01000014">
    <property type="protein sequence ID" value="RLP73349.1"/>
    <property type="molecule type" value="Genomic_DNA"/>
</dbReference>
<feature type="transmembrane region" description="Helical" evidence="1">
    <location>
        <begin position="195"/>
        <end position="216"/>
    </location>
</feature>
<dbReference type="Proteomes" id="UP000272503">
    <property type="component" value="Unassembled WGS sequence"/>
</dbReference>
<organism evidence="2 3">
    <name type="scientific">Mycetocola tolaasinivorans</name>
    <dbReference type="NCBI Taxonomy" id="76635"/>
    <lineage>
        <taxon>Bacteria</taxon>
        <taxon>Bacillati</taxon>
        <taxon>Actinomycetota</taxon>
        <taxon>Actinomycetes</taxon>
        <taxon>Micrococcales</taxon>
        <taxon>Microbacteriaceae</taxon>
        <taxon>Mycetocola</taxon>
    </lineage>
</organism>
<feature type="transmembrane region" description="Helical" evidence="1">
    <location>
        <begin position="236"/>
        <end position="258"/>
    </location>
</feature>
<proteinExistence type="predicted"/>
<sequence length="268" mass="29089">MRSVFTITATRFSWPIAIGVALVSLAIMIFWGLDQGQGSVIYSELGLFTSALGSPLMLILPLVPVLAGALPTATAISRRFVSQLWTRTSMKAWLVRHLLGTAVRVWAVFFVTFLLLYIFAFALWPNIQPEVLSPESYGLSADQVLGYARTSFSFSQMMVFGPGMFGVLFCALLALQCALYCALAQAALLLTGRILLGLTVPVALYFLQSILMALIGQPAFGLMYVFNPSGLVQGPIWQPVLVLLLLLGVTILASARVVRSRHDLASLA</sequence>